<gene>
    <name evidence="1" type="ORF">BAY60_06150</name>
</gene>
<evidence type="ECO:0000313" key="2">
    <source>
        <dbReference type="Proteomes" id="UP000249915"/>
    </source>
</evidence>
<organism evidence="1 2">
    <name type="scientific">Prauserella muralis</name>
    <dbReference type="NCBI Taxonomy" id="588067"/>
    <lineage>
        <taxon>Bacteria</taxon>
        <taxon>Bacillati</taxon>
        <taxon>Actinomycetota</taxon>
        <taxon>Actinomycetes</taxon>
        <taxon>Pseudonocardiales</taxon>
        <taxon>Pseudonocardiaceae</taxon>
        <taxon>Prauserella</taxon>
    </lineage>
</organism>
<sequence>MGIFGWRTLGFFQVVVPVVLGGASAFIPVPVSAQDYAAYLGRRIIGGLAAEPEAELSAALADAIEATAHELGLKPGRSPSSTVSILRQRPDRVGLLALGDSVIVLPGEVVTDERIDGLRLAQRDEYRRRLAAGSGYDDRHRELLRQLQTEQAERRNVEGGYWIAEAEPKAAEHALQVSRPASAVRWAVLATDGAYTTMTRLRLDDWPQVAEANETGLAALLDRCQVWEPDVDPDGRQLPRAKRHDDKTIAAVHLDHIPS</sequence>
<accession>A0A2V4B9F6</accession>
<keyword evidence="2" id="KW-1185">Reference proteome</keyword>
<dbReference type="AlphaFoldDB" id="A0A2V4B9F6"/>
<evidence type="ECO:0008006" key="3">
    <source>
        <dbReference type="Google" id="ProtNLM"/>
    </source>
</evidence>
<evidence type="ECO:0000313" key="1">
    <source>
        <dbReference type="EMBL" id="PXY31907.1"/>
    </source>
</evidence>
<proteinExistence type="predicted"/>
<dbReference type="Proteomes" id="UP000249915">
    <property type="component" value="Unassembled WGS sequence"/>
</dbReference>
<comment type="caution">
    <text evidence="1">The sequence shown here is derived from an EMBL/GenBank/DDBJ whole genome shotgun (WGS) entry which is preliminary data.</text>
</comment>
<protein>
    <recommendedName>
        <fullName evidence="3">Protein phosphatase 2C-like protein</fullName>
    </recommendedName>
</protein>
<reference evidence="1 2" key="1">
    <citation type="submission" date="2016-07" db="EMBL/GenBank/DDBJ databases">
        <title>Draft genome sequence of Prauserella muralis DSM 45305, isolated from a mould-covered wall in an indoor environment.</title>
        <authorList>
            <person name="Ruckert C."/>
            <person name="Albersmeier A."/>
            <person name="Jiang C.-L."/>
            <person name="Jiang Y."/>
            <person name="Kalinowski J."/>
            <person name="Schneider O."/>
            <person name="Winkler A."/>
            <person name="Zotchev S.B."/>
        </authorList>
    </citation>
    <scope>NUCLEOTIDE SEQUENCE [LARGE SCALE GENOMIC DNA]</scope>
    <source>
        <strain evidence="1 2">DSM 45305</strain>
    </source>
</reference>
<name>A0A2V4B9F6_9PSEU</name>
<dbReference type="EMBL" id="MASW01000001">
    <property type="protein sequence ID" value="PXY31907.1"/>
    <property type="molecule type" value="Genomic_DNA"/>
</dbReference>